<gene>
    <name evidence="3" type="ORF">GCM10011335_06700</name>
</gene>
<keyword evidence="1" id="KW-0479">Metal-binding</keyword>
<evidence type="ECO:0000313" key="4">
    <source>
        <dbReference type="Proteomes" id="UP000613160"/>
    </source>
</evidence>
<keyword evidence="4" id="KW-1185">Reference proteome</keyword>
<dbReference type="GO" id="GO:0046872">
    <property type="term" value="F:metal ion binding"/>
    <property type="evidence" value="ECO:0007669"/>
    <property type="project" value="UniProtKB-KW"/>
</dbReference>
<evidence type="ECO:0000256" key="2">
    <source>
        <dbReference type="SAM" id="MobiDB-lite"/>
    </source>
</evidence>
<feature type="region of interest" description="Disordered" evidence="2">
    <location>
        <begin position="1"/>
        <end position="20"/>
    </location>
</feature>
<reference evidence="3" key="2">
    <citation type="submission" date="2020-09" db="EMBL/GenBank/DDBJ databases">
        <authorList>
            <person name="Sun Q."/>
            <person name="Zhou Y."/>
        </authorList>
    </citation>
    <scope>NUCLEOTIDE SEQUENCE</scope>
    <source>
        <strain evidence="3">CGMCC 1.15493</strain>
    </source>
</reference>
<proteinExistence type="predicted"/>
<evidence type="ECO:0000256" key="1">
    <source>
        <dbReference type="PIRSR" id="PIRSR605019-1"/>
    </source>
</evidence>
<dbReference type="EMBL" id="BMJJ01000001">
    <property type="protein sequence ID" value="GGD06404.1"/>
    <property type="molecule type" value="Genomic_DNA"/>
</dbReference>
<sequence length="216" mass="24254">MEKDATDSATGLTDRPDGQHRCRWHGGVPEYLRYHDEEWGRPVGDDARLYEKLCLEGFQAGLSWLTILRKRPAFRAGFAGFAIDRVAAFDEGDVERLVLDAGIVRHRAKILSAINNARRVQAMRDEGESFAAFLWSFEPPESERPPRVDAAYLGANPVTPASTRLSKALKARGFSFVGPITVYAFMQSMGFVNDHMEGCICRDACETERRAFRRPA</sequence>
<dbReference type="SUPFAM" id="SSF48150">
    <property type="entry name" value="DNA-glycosylase"/>
    <property type="match status" value="1"/>
</dbReference>
<keyword evidence="1" id="KW-0862">Zinc</keyword>
<dbReference type="PANTHER" id="PTHR30037:SF4">
    <property type="entry name" value="DNA-3-METHYLADENINE GLYCOSYLASE I"/>
    <property type="match status" value="1"/>
</dbReference>
<accession>A0A916XT91</accession>
<dbReference type="GO" id="GO:0006284">
    <property type="term" value="P:base-excision repair"/>
    <property type="evidence" value="ECO:0007669"/>
    <property type="project" value="InterPro"/>
</dbReference>
<dbReference type="GO" id="GO:0008725">
    <property type="term" value="F:DNA-3-methyladenine glycosylase activity"/>
    <property type="evidence" value="ECO:0007669"/>
    <property type="project" value="InterPro"/>
</dbReference>
<dbReference type="InterPro" id="IPR052891">
    <property type="entry name" value="DNA-3mA_glycosylase"/>
</dbReference>
<feature type="binding site" evidence="1">
    <location>
        <position position="35"/>
    </location>
    <ligand>
        <name>Zn(2+)</name>
        <dbReference type="ChEBI" id="CHEBI:29105"/>
    </ligand>
</feature>
<name>A0A916XT91_9HYPH</name>
<dbReference type="Pfam" id="PF03352">
    <property type="entry name" value="Adenine_glyco"/>
    <property type="match status" value="1"/>
</dbReference>
<dbReference type="InterPro" id="IPR011257">
    <property type="entry name" value="DNA_glycosylase"/>
</dbReference>
<dbReference type="AlphaFoldDB" id="A0A916XT91"/>
<feature type="binding site" evidence="1">
    <location>
        <position position="22"/>
    </location>
    <ligand>
        <name>Zn(2+)</name>
        <dbReference type="ChEBI" id="CHEBI:29105"/>
    </ligand>
</feature>
<dbReference type="RefSeq" id="WP_188849117.1">
    <property type="nucleotide sequence ID" value="NZ_BMJJ01000001.1"/>
</dbReference>
<feature type="binding site" evidence="1">
    <location>
        <position position="199"/>
    </location>
    <ligand>
        <name>Zn(2+)</name>
        <dbReference type="ChEBI" id="CHEBI:29105"/>
    </ligand>
</feature>
<dbReference type="Gene3D" id="1.10.340.30">
    <property type="entry name" value="Hypothetical protein, domain 2"/>
    <property type="match status" value="1"/>
</dbReference>
<comment type="caution">
    <text evidence="3">The sequence shown here is derived from an EMBL/GenBank/DDBJ whole genome shotgun (WGS) entry which is preliminary data.</text>
</comment>
<feature type="binding site" evidence="1">
    <location>
        <position position="195"/>
    </location>
    <ligand>
        <name>Zn(2+)</name>
        <dbReference type="ChEBI" id="CHEBI:29105"/>
    </ligand>
</feature>
<dbReference type="InterPro" id="IPR005019">
    <property type="entry name" value="Adenine_glyco"/>
</dbReference>
<dbReference type="Proteomes" id="UP000613160">
    <property type="component" value="Unassembled WGS sequence"/>
</dbReference>
<reference evidence="3" key="1">
    <citation type="journal article" date="2014" name="Int. J. Syst. Evol. Microbiol.">
        <title>Complete genome sequence of Corynebacterium casei LMG S-19264T (=DSM 44701T), isolated from a smear-ripened cheese.</title>
        <authorList>
            <consortium name="US DOE Joint Genome Institute (JGI-PGF)"/>
            <person name="Walter F."/>
            <person name="Albersmeier A."/>
            <person name="Kalinowski J."/>
            <person name="Ruckert C."/>
        </authorList>
    </citation>
    <scope>NUCLEOTIDE SEQUENCE</scope>
    <source>
        <strain evidence="3">CGMCC 1.15493</strain>
    </source>
</reference>
<evidence type="ECO:0000313" key="3">
    <source>
        <dbReference type="EMBL" id="GGD06404.1"/>
    </source>
</evidence>
<dbReference type="PANTHER" id="PTHR30037">
    <property type="entry name" value="DNA-3-METHYLADENINE GLYCOSYLASE 1"/>
    <property type="match status" value="1"/>
</dbReference>
<organism evidence="3 4">
    <name type="scientific">Aureimonas glaciei</name>
    <dbReference type="NCBI Taxonomy" id="1776957"/>
    <lineage>
        <taxon>Bacteria</taxon>
        <taxon>Pseudomonadati</taxon>
        <taxon>Pseudomonadota</taxon>
        <taxon>Alphaproteobacteria</taxon>
        <taxon>Hyphomicrobiales</taxon>
        <taxon>Aurantimonadaceae</taxon>
        <taxon>Aureimonas</taxon>
    </lineage>
</organism>
<protein>
    <submittedName>
        <fullName evidence="3">DNA-3-methyladenine glycosylase I</fullName>
    </submittedName>
</protein>